<protein>
    <submittedName>
        <fullName evidence="1">Uncharacterized protein</fullName>
    </submittedName>
</protein>
<reference evidence="1" key="1">
    <citation type="submission" date="2019-01" db="EMBL/GenBank/DDBJ databases">
        <title>Draft genome sequences of three monokaryotic isolates of the white-rot basidiomycete fungus Dichomitus squalens.</title>
        <authorList>
            <consortium name="DOE Joint Genome Institute"/>
            <person name="Lopez S.C."/>
            <person name="Andreopoulos B."/>
            <person name="Pangilinan J."/>
            <person name="Lipzen A."/>
            <person name="Riley R."/>
            <person name="Ahrendt S."/>
            <person name="Ng V."/>
            <person name="Barry K."/>
            <person name="Daum C."/>
            <person name="Grigoriev I.V."/>
            <person name="Hilden K.S."/>
            <person name="Makela M.R."/>
            <person name="de Vries R.P."/>
        </authorList>
    </citation>
    <scope>NUCLEOTIDE SEQUENCE [LARGE SCALE GENOMIC DNA]</scope>
    <source>
        <strain evidence="1">OM18370.1</strain>
    </source>
</reference>
<dbReference type="OrthoDB" id="2745718at2759"/>
<dbReference type="Proteomes" id="UP000292957">
    <property type="component" value="Unassembled WGS sequence"/>
</dbReference>
<name>A0A4Q9M6V1_9APHY</name>
<dbReference type="AlphaFoldDB" id="A0A4Q9M6V1"/>
<organism evidence="1">
    <name type="scientific">Dichomitus squalens</name>
    <dbReference type="NCBI Taxonomy" id="114155"/>
    <lineage>
        <taxon>Eukaryota</taxon>
        <taxon>Fungi</taxon>
        <taxon>Dikarya</taxon>
        <taxon>Basidiomycota</taxon>
        <taxon>Agaricomycotina</taxon>
        <taxon>Agaricomycetes</taxon>
        <taxon>Polyporales</taxon>
        <taxon>Polyporaceae</taxon>
        <taxon>Dichomitus</taxon>
    </lineage>
</organism>
<accession>A0A4Q9M6V1</accession>
<gene>
    <name evidence="1" type="ORF">BD311DRAFT_812387</name>
</gene>
<dbReference type="EMBL" id="ML143619">
    <property type="protein sequence ID" value="TBU21361.1"/>
    <property type="molecule type" value="Genomic_DNA"/>
</dbReference>
<sequence>MVDGPTGGVGTVSRLESLREYNGLLRKGNYSCIEDRSITADDKPWERAWSTGGSVAYVVRHKTDGRELVVYVPPCAINGTEGRHLYIPLNAFDLGVTVATDYAQDLFVVTNKRIADCSDFAVHIGSLAEGRLGHYSAHDFVLRLSVLDGYVEHQPAFVDTLRIYSEYVFLVVFVEEMGPYELQAWNWMTGTLIWKTIFTSMGLPKFTLIDDTHIAVISSRESRISVYCFAPHSDHEPSPNPLCALCLSGAEGDNLKTPPRNFFFIQDLCLAPPPSSYSYGNTASFRLNADSAVLSVDFTTGTGLDNRHYILLVPKCAEPEELVLNENGISILFTRPGDHGDERLCSYQTWKLL</sequence>
<proteinExistence type="predicted"/>
<evidence type="ECO:0000313" key="1">
    <source>
        <dbReference type="EMBL" id="TBU21361.1"/>
    </source>
</evidence>